<evidence type="ECO:0000313" key="4">
    <source>
        <dbReference type="Proteomes" id="UP000464507"/>
    </source>
</evidence>
<dbReference type="OrthoDB" id="9793516at2"/>
<dbReference type="KEGG" id="mant:BHD05_07600"/>
<dbReference type="Proteomes" id="UP000464507">
    <property type="component" value="Chromosome"/>
</dbReference>
<dbReference type="AlphaFoldDB" id="A0A7L5AHL1"/>
<gene>
    <name evidence="3" type="ORF">BHD05_07600</name>
</gene>
<sequence length="108" mass="11333">MLVSFSVAPSGTGNDDGSVHDAVAAAVRIVRESGLPNHTDAMFTTIEGDWDSVFDVIKRATEAVGAYGSRVSLVLKADIRPGWSGELTGKLERLEAALEGQDPPAPPI</sequence>
<comment type="similarity">
    <text evidence="1">Belongs to the UPF0045 family.</text>
</comment>
<accession>A0A7L5AHL1</accession>
<dbReference type="SUPFAM" id="SSF89957">
    <property type="entry name" value="MTH1187/YkoF-like"/>
    <property type="match status" value="1"/>
</dbReference>
<dbReference type="InterPro" id="IPR029756">
    <property type="entry name" value="MTH1187/YkoF-like"/>
</dbReference>
<feature type="domain" description="Thiamine-binding protein" evidence="2">
    <location>
        <begin position="3"/>
        <end position="94"/>
    </location>
</feature>
<dbReference type="PANTHER" id="PTHR33777:SF1">
    <property type="entry name" value="UPF0045 PROTEIN ECM15"/>
    <property type="match status" value="1"/>
</dbReference>
<dbReference type="EMBL" id="CP017146">
    <property type="protein sequence ID" value="QHO69526.1"/>
    <property type="molecule type" value="Genomic_DNA"/>
</dbReference>
<proteinExistence type="inferred from homology"/>
<dbReference type="Pfam" id="PF01910">
    <property type="entry name" value="Thiamine_BP"/>
    <property type="match status" value="1"/>
</dbReference>
<evidence type="ECO:0000259" key="2">
    <source>
        <dbReference type="Pfam" id="PF01910"/>
    </source>
</evidence>
<protein>
    <recommendedName>
        <fullName evidence="2">Thiamine-binding protein domain-containing protein</fullName>
    </recommendedName>
</protein>
<keyword evidence="4" id="KW-1185">Reference proteome</keyword>
<dbReference type="GO" id="GO:0005829">
    <property type="term" value="C:cytosol"/>
    <property type="evidence" value="ECO:0007669"/>
    <property type="project" value="TreeGrafter"/>
</dbReference>
<dbReference type="PANTHER" id="PTHR33777">
    <property type="entry name" value="UPF0045 PROTEIN ECM15"/>
    <property type="match status" value="1"/>
</dbReference>
<dbReference type="RefSeq" id="WP_161885900.1">
    <property type="nucleotide sequence ID" value="NZ_CP017146.1"/>
</dbReference>
<evidence type="ECO:0000313" key="3">
    <source>
        <dbReference type="EMBL" id="QHO69526.1"/>
    </source>
</evidence>
<reference evidence="3 4" key="1">
    <citation type="submission" date="2016-09" db="EMBL/GenBank/DDBJ databases">
        <title>Complete genome sequence of microbes from the polar regions.</title>
        <authorList>
            <person name="Liao L."/>
            <person name="Chen B."/>
        </authorList>
    </citation>
    <scope>NUCLEOTIDE SEQUENCE [LARGE SCALE GENOMIC DNA]</scope>
    <source>
        <strain evidence="3 4">ZS314</strain>
    </source>
</reference>
<organism evidence="3 4">
    <name type="scientific">Marisediminicola antarctica</name>
    <dbReference type="NCBI Taxonomy" id="674079"/>
    <lineage>
        <taxon>Bacteria</taxon>
        <taxon>Bacillati</taxon>
        <taxon>Actinomycetota</taxon>
        <taxon>Actinomycetes</taxon>
        <taxon>Micrococcales</taxon>
        <taxon>Microbacteriaceae</taxon>
        <taxon>Marisediminicola</taxon>
    </lineage>
</organism>
<evidence type="ECO:0000256" key="1">
    <source>
        <dbReference type="ARBA" id="ARBA00010272"/>
    </source>
</evidence>
<name>A0A7L5AHL1_9MICO</name>
<dbReference type="InterPro" id="IPR002767">
    <property type="entry name" value="Thiamine_BP"/>
</dbReference>
<dbReference type="InterPro" id="IPR051614">
    <property type="entry name" value="UPF0045_domain"/>
</dbReference>
<dbReference type="Gene3D" id="3.30.70.930">
    <property type="match status" value="1"/>
</dbReference>